<organism evidence="1 2">
    <name type="scientific">Paracoccus litorisediminis</name>
    <dbReference type="NCBI Taxonomy" id="2006130"/>
    <lineage>
        <taxon>Bacteria</taxon>
        <taxon>Pseudomonadati</taxon>
        <taxon>Pseudomonadota</taxon>
        <taxon>Alphaproteobacteria</taxon>
        <taxon>Rhodobacterales</taxon>
        <taxon>Paracoccaceae</taxon>
        <taxon>Paracoccus</taxon>
    </lineage>
</organism>
<sequence>MSKTKPLIDADGEVPELGDAFFTKAARGRPSMLPDDRKVRRNFMLDREIAAKLDAVGNKSAFVNELLRKALARAG</sequence>
<reference evidence="1 2" key="1">
    <citation type="submission" date="2019-11" db="EMBL/GenBank/DDBJ databases">
        <authorList>
            <person name="Dong K."/>
        </authorList>
    </citation>
    <scope>NUCLEOTIDE SEQUENCE [LARGE SCALE GENOMIC DNA]</scope>
    <source>
        <strain evidence="1 2">NBRC 112902</strain>
    </source>
</reference>
<dbReference type="Proteomes" id="UP000449846">
    <property type="component" value="Unassembled WGS sequence"/>
</dbReference>
<dbReference type="OrthoDB" id="361944at2"/>
<gene>
    <name evidence="1" type="ORF">GL300_21235</name>
</gene>
<keyword evidence="2" id="KW-1185">Reference proteome</keyword>
<name>A0A844HTG4_9RHOB</name>
<proteinExistence type="predicted"/>
<dbReference type="EMBL" id="WMIG01000019">
    <property type="protein sequence ID" value="MTH61734.1"/>
    <property type="molecule type" value="Genomic_DNA"/>
</dbReference>
<dbReference type="RefSeq" id="WP_155041687.1">
    <property type="nucleotide sequence ID" value="NZ_WMIG01000019.1"/>
</dbReference>
<accession>A0A844HTG4</accession>
<evidence type="ECO:0000313" key="1">
    <source>
        <dbReference type="EMBL" id="MTH61734.1"/>
    </source>
</evidence>
<dbReference type="AlphaFoldDB" id="A0A844HTG4"/>
<comment type="caution">
    <text evidence="1">The sequence shown here is derived from an EMBL/GenBank/DDBJ whole genome shotgun (WGS) entry which is preliminary data.</text>
</comment>
<evidence type="ECO:0000313" key="2">
    <source>
        <dbReference type="Proteomes" id="UP000449846"/>
    </source>
</evidence>
<protein>
    <submittedName>
        <fullName evidence="1">Uncharacterized protein</fullName>
    </submittedName>
</protein>